<organism evidence="1 2">
    <name type="scientific">Flagellimonas eckloniae</name>
    <dbReference type="NCBI Taxonomy" id="346185"/>
    <lineage>
        <taxon>Bacteria</taxon>
        <taxon>Pseudomonadati</taxon>
        <taxon>Bacteroidota</taxon>
        <taxon>Flavobacteriia</taxon>
        <taxon>Flavobacteriales</taxon>
        <taxon>Flavobacteriaceae</taxon>
        <taxon>Flagellimonas</taxon>
    </lineage>
</organism>
<comment type="caution">
    <text evidence="1">The sequence shown here is derived from an EMBL/GenBank/DDBJ whole genome shotgun (WGS) entry which is preliminary data.</text>
</comment>
<dbReference type="AlphaFoldDB" id="A0A0Q1CKU2"/>
<accession>A0A0Q1CKU2</accession>
<protein>
    <submittedName>
        <fullName evidence="1">Uncharacterized protein</fullName>
    </submittedName>
</protein>
<sequence length="203" mass="23505">MQILSPVFVLVLGVSCKPKTFDSEKELFAYLKTEANGYHHEKVIGNISYALTYRPTDLLVKQELTEGFSNEKVDSLRKEYSNYLYFNLSMSANNQELLNATARNRNEFGVMVNQLVFGMGDKVHLISQKRDTIPMIDYVYPRMYGTDKSTNMLLVYPKEKKLLEQDYFFFSVQDFGFATGEVGFKIHTKPFLIEPQLNFDEIL</sequence>
<evidence type="ECO:0000313" key="2">
    <source>
        <dbReference type="Proteomes" id="UP000050827"/>
    </source>
</evidence>
<reference evidence="1 2" key="1">
    <citation type="submission" date="2015-04" db="EMBL/GenBank/DDBJ databases">
        <title>Complete genome of flavobacterium.</title>
        <authorList>
            <person name="Kwon Y.M."/>
            <person name="Kim S.-J."/>
        </authorList>
    </citation>
    <scope>NUCLEOTIDE SEQUENCE [LARGE SCALE GENOMIC DNA]</scope>
    <source>
        <strain evidence="1 2">DK169</strain>
    </source>
</reference>
<proteinExistence type="predicted"/>
<dbReference type="Proteomes" id="UP000050827">
    <property type="component" value="Unassembled WGS sequence"/>
</dbReference>
<keyword evidence="2" id="KW-1185">Reference proteome</keyword>
<dbReference type="PATRIC" id="fig|1547436.3.peg.1109"/>
<name>A0A0Q1CKU2_9FLAO</name>
<evidence type="ECO:0000313" key="1">
    <source>
        <dbReference type="EMBL" id="KQC31617.1"/>
    </source>
</evidence>
<dbReference type="STRING" id="346185.AAY42_05320"/>
<dbReference type="EMBL" id="LCTZ01000002">
    <property type="protein sequence ID" value="KQC31617.1"/>
    <property type="molecule type" value="Genomic_DNA"/>
</dbReference>
<dbReference type="OrthoDB" id="1431329at2"/>
<gene>
    <name evidence="1" type="ORF">AAY42_05320</name>
</gene>